<sequence length="248" mass="28769">MFIDKVHKILQVAKNKNKKYSPYFDILQNILKSHHPVKRRKRAILISTGSFCPIHKGHLKLLDIAASFLAKEHKIDTLLGIISPKSDLFVSLKYGESAIGFEDRCEMSRLACEEHNSQKSGNEETVHIVTDTWDGSQIDFIDFQFVYNRLKKEINEKFPAENLLVLFVCGGDMFNGRQCSKREFIVGISRKAFRIETKTDIEKNLYICNDQMKEEELNIKVTKDNFEHVKVNVHKSVCNFLHDVVHWI</sequence>
<proteinExistence type="predicted"/>
<gene>
    <name evidence="2" type="ORF">M9Y10_011082</name>
</gene>
<dbReference type="SUPFAM" id="SSF52374">
    <property type="entry name" value="Nucleotidylyl transferase"/>
    <property type="match status" value="1"/>
</dbReference>
<dbReference type="InterPro" id="IPR014729">
    <property type="entry name" value="Rossmann-like_a/b/a_fold"/>
</dbReference>
<organism evidence="2 3">
    <name type="scientific">Tritrichomonas musculus</name>
    <dbReference type="NCBI Taxonomy" id="1915356"/>
    <lineage>
        <taxon>Eukaryota</taxon>
        <taxon>Metamonada</taxon>
        <taxon>Parabasalia</taxon>
        <taxon>Tritrichomonadida</taxon>
        <taxon>Tritrichomonadidae</taxon>
        <taxon>Tritrichomonas</taxon>
    </lineage>
</organism>
<name>A0ABR2IND3_9EUKA</name>
<evidence type="ECO:0000313" key="3">
    <source>
        <dbReference type="Proteomes" id="UP001470230"/>
    </source>
</evidence>
<dbReference type="InterPro" id="IPR004821">
    <property type="entry name" value="Cyt_trans-like"/>
</dbReference>
<comment type="caution">
    <text evidence="2">The sequence shown here is derived from an EMBL/GenBank/DDBJ whole genome shotgun (WGS) entry which is preliminary data.</text>
</comment>
<dbReference type="Proteomes" id="UP001470230">
    <property type="component" value="Unassembled WGS sequence"/>
</dbReference>
<dbReference type="PANTHER" id="PTHR12039:SF0">
    <property type="entry name" value="NICOTINAMIDE-NUCLEOTIDE ADENYLYLTRANSFERASE"/>
    <property type="match status" value="1"/>
</dbReference>
<dbReference type="Pfam" id="PF01467">
    <property type="entry name" value="CTP_transf_like"/>
    <property type="match status" value="1"/>
</dbReference>
<dbReference type="EMBL" id="JAPFFF010000016">
    <property type="protein sequence ID" value="KAK8865526.1"/>
    <property type="molecule type" value="Genomic_DNA"/>
</dbReference>
<keyword evidence="3" id="KW-1185">Reference proteome</keyword>
<accession>A0ABR2IND3</accession>
<evidence type="ECO:0000313" key="2">
    <source>
        <dbReference type="EMBL" id="KAK8865526.1"/>
    </source>
</evidence>
<dbReference type="InterPro" id="IPR051182">
    <property type="entry name" value="Euk_NMN_adenylyltrnsfrase"/>
</dbReference>
<reference evidence="2 3" key="1">
    <citation type="submission" date="2024-04" db="EMBL/GenBank/DDBJ databases">
        <title>Tritrichomonas musculus Genome.</title>
        <authorList>
            <person name="Alves-Ferreira E."/>
            <person name="Grigg M."/>
            <person name="Lorenzi H."/>
            <person name="Galac M."/>
        </authorList>
    </citation>
    <scope>NUCLEOTIDE SEQUENCE [LARGE SCALE GENOMIC DNA]</scope>
    <source>
        <strain evidence="2 3">EAF2021</strain>
    </source>
</reference>
<protein>
    <recommendedName>
        <fullName evidence="1">Cytidyltransferase-like domain-containing protein</fullName>
    </recommendedName>
</protein>
<feature type="domain" description="Cytidyltransferase-like" evidence="1">
    <location>
        <begin position="48"/>
        <end position="176"/>
    </location>
</feature>
<dbReference type="Gene3D" id="3.40.50.620">
    <property type="entry name" value="HUPs"/>
    <property type="match status" value="1"/>
</dbReference>
<evidence type="ECO:0000259" key="1">
    <source>
        <dbReference type="Pfam" id="PF01467"/>
    </source>
</evidence>
<dbReference type="PANTHER" id="PTHR12039">
    <property type="entry name" value="NICOTINAMIDE MONONUCLEOTIDE ADENYLYLTRANSFERASE"/>
    <property type="match status" value="1"/>
</dbReference>